<dbReference type="EC" id="2.1.1.-" evidence="5"/>
<dbReference type="RefSeq" id="WP_226764720.1">
    <property type="nucleotide sequence ID" value="NZ_JAJAWG010000008.1"/>
</dbReference>
<evidence type="ECO:0000256" key="3">
    <source>
        <dbReference type="ARBA" id="ARBA00022691"/>
    </source>
</evidence>
<protein>
    <submittedName>
        <fullName evidence="5">Class I SAM-dependent methyltransferase</fullName>
        <ecNumber evidence="5">2.1.1.-</ecNumber>
    </submittedName>
</protein>
<dbReference type="CDD" id="cd11572">
    <property type="entry name" value="RlmI_M_like"/>
    <property type="match status" value="1"/>
</dbReference>
<dbReference type="CDD" id="cd02440">
    <property type="entry name" value="AdoMet_MTases"/>
    <property type="match status" value="1"/>
</dbReference>
<dbReference type="GO" id="GO:0008168">
    <property type="term" value="F:methyltransferase activity"/>
    <property type="evidence" value="ECO:0007669"/>
    <property type="project" value="UniProtKB-KW"/>
</dbReference>
<keyword evidence="6" id="KW-1185">Reference proteome</keyword>
<evidence type="ECO:0000313" key="6">
    <source>
        <dbReference type="Proteomes" id="UP001198034"/>
    </source>
</evidence>
<feature type="domain" description="S-adenosylmethionine-dependent methyltransferase" evidence="4">
    <location>
        <begin position="36"/>
        <end position="341"/>
    </location>
</feature>
<gene>
    <name evidence="5" type="ORF">LG219_11995</name>
</gene>
<dbReference type="Gene3D" id="3.30.750.80">
    <property type="entry name" value="RNA methyltransferase domain (HRMD) like"/>
    <property type="match status" value="1"/>
</dbReference>
<dbReference type="InterPro" id="IPR019614">
    <property type="entry name" value="SAM-dep_methyl-trfase"/>
</dbReference>
<comment type="caution">
    <text evidence="5">The sequence shown here is derived from an EMBL/GenBank/DDBJ whole genome shotgun (WGS) entry which is preliminary data.</text>
</comment>
<keyword evidence="1 5" id="KW-0489">Methyltransferase</keyword>
<proteinExistence type="predicted"/>
<dbReference type="InterPro" id="IPR029063">
    <property type="entry name" value="SAM-dependent_MTases_sf"/>
</dbReference>
<organism evidence="5 6">
    <name type="scientific">Deefgea salmonis</name>
    <dbReference type="NCBI Taxonomy" id="2875502"/>
    <lineage>
        <taxon>Bacteria</taxon>
        <taxon>Pseudomonadati</taxon>
        <taxon>Pseudomonadota</taxon>
        <taxon>Betaproteobacteria</taxon>
        <taxon>Neisseriales</taxon>
        <taxon>Chitinibacteraceae</taxon>
        <taxon>Deefgea</taxon>
    </lineage>
</organism>
<name>A0ABS8BMN9_9NEIS</name>
<dbReference type="Gene3D" id="3.40.50.150">
    <property type="entry name" value="Vaccinia Virus protein VP39"/>
    <property type="match status" value="1"/>
</dbReference>
<evidence type="ECO:0000256" key="1">
    <source>
        <dbReference type="ARBA" id="ARBA00022603"/>
    </source>
</evidence>
<evidence type="ECO:0000259" key="4">
    <source>
        <dbReference type="Pfam" id="PF10672"/>
    </source>
</evidence>
<dbReference type="Proteomes" id="UP001198034">
    <property type="component" value="Unassembled WGS sequence"/>
</dbReference>
<keyword evidence="2 5" id="KW-0808">Transferase</keyword>
<sequence>MTDMMQEPLFSLLDTALANRADLITQLAAEQTNTYRLFHGSIEGVPGLTIDRYNDLILIQTFHRALSIEQYAEIEAFYARTYPACALVYNDRSHGHSRVMNRLTEAEEIIAYEPRIAQELGVNYRIQGRHNGQDPWLFLDLRAGRRRVMQEAAGKSVLNLFAYTCGVGIAAAKAGARHVVNIDFAESSLLVGKDNAKLNDLPIRVRFVQSDAFAALNQLSGKGQATMVRGKRMPTFPKLEKQQFDLVMLDPPRFSKSPFGVVDLVNDYASVFKPALLSTNEGGTLICCNNVAQVSRDAWLDQLERSAAKAGRPISSMEWIKPDSDFPTSDGQHPLKIALLRV</sequence>
<keyword evidence="3" id="KW-0949">S-adenosyl-L-methionine</keyword>
<dbReference type="GO" id="GO:0032259">
    <property type="term" value="P:methylation"/>
    <property type="evidence" value="ECO:0007669"/>
    <property type="project" value="UniProtKB-KW"/>
</dbReference>
<accession>A0ABS8BMN9</accession>
<reference evidence="5 6" key="1">
    <citation type="submission" date="2021-10" db="EMBL/GenBank/DDBJ databases">
        <authorList>
            <person name="Chen M."/>
        </authorList>
    </citation>
    <scope>NUCLEOTIDE SEQUENCE [LARGE SCALE GENOMIC DNA]</scope>
    <source>
        <strain evidence="5 6">H3-26</strain>
    </source>
</reference>
<dbReference type="SUPFAM" id="SSF53335">
    <property type="entry name" value="S-adenosyl-L-methionine-dependent methyltransferases"/>
    <property type="match status" value="1"/>
</dbReference>
<evidence type="ECO:0000256" key="2">
    <source>
        <dbReference type="ARBA" id="ARBA00022679"/>
    </source>
</evidence>
<evidence type="ECO:0000313" key="5">
    <source>
        <dbReference type="EMBL" id="MCB5196990.1"/>
    </source>
</evidence>
<dbReference type="Pfam" id="PF10672">
    <property type="entry name" value="Methyltrans_SAM"/>
    <property type="match status" value="1"/>
</dbReference>
<dbReference type="EMBL" id="JAJAWG010000008">
    <property type="protein sequence ID" value="MCB5196990.1"/>
    <property type="molecule type" value="Genomic_DNA"/>
</dbReference>
<dbReference type="PANTHER" id="PTHR43042:SF3">
    <property type="entry name" value="RIBOSOMAL RNA LARGE SUBUNIT METHYLTRANSFERASE YWBD-RELATED"/>
    <property type="match status" value="1"/>
</dbReference>
<dbReference type="PANTHER" id="PTHR43042">
    <property type="entry name" value="SAM-DEPENDENT METHYLTRANSFERASE"/>
    <property type="match status" value="1"/>
</dbReference>